<protein>
    <submittedName>
        <fullName evidence="3">Uncharacterized conserved protein YloU, alkaline shock protein (Asp23) family</fullName>
    </submittedName>
</protein>
<name>A0A1N7HCG1_9NOCA</name>
<dbReference type="Proteomes" id="UP000186218">
    <property type="component" value="Unassembled WGS sequence"/>
</dbReference>
<feature type="region of interest" description="Disordered" evidence="2">
    <location>
        <begin position="1"/>
        <end position="30"/>
    </location>
</feature>
<dbReference type="OrthoDB" id="5197468at2"/>
<comment type="similarity">
    <text evidence="1">Belongs to the asp23 family.</text>
</comment>
<dbReference type="Pfam" id="PF03780">
    <property type="entry name" value="Asp23"/>
    <property type="match status" value="1"/>
</dbReference>
<accession>A0A1N7HCG1</accession>
<dbReference type="RefSeq" id="WP_076482746.1">
    <property type="nucleotide sequence ID" value="NZ_FTNT01000015.1"/>
</dbReference>
<evidence type="ECO:0000256" key="2">
    <source>
        <dbReference type="SAM" id="MobiDB-lite"/>
    </source>
</evidence>
<feature type="compositionally biased region" description="Polar residues" evidence="2">
    <location>
        <begin position="14"/>
        <end position="23"/>
    </location>
</feature>
<sequence>MASASTLAGPASAGDTTDTNPSTGGPGSLTIKNRVGEQIARRAALTVDGVVAHHGALGFIGAGDYPKVDVDLSDPLPVIGVQIAVTWPSPITRVAHGVRTAVAAELHRLTGMVAQRVDVTVSAVITEDDRPTERRVL</sequence>
<organism evidence="3 4">
    <name type="scientific">Williamsia sterculiae</name>
    <dbReference type="NCBI Taxonomy" id="1344003"/>
    <lineage>
        <taxon>Bacteria</taxon>
        <taxon>Bacillati</taxon>
        <taxon>Actinomycetota</taxon>
        <taxon>Actinomycetes</taxon>
        <taxon>Mycobacteriales</taxon>
        <taxon>Nocardiaceae</taxon>
        <taxon>Williamsia</taxon>
    </lineage>
</organism>
<evidence type="ECO:0000256" key="1">
    <source>
        <dbReference type="ARBA" id="ARBA00005721"/>
    </source>
</evidence>
<dbReference type="EMBL" id="FTNT01000015">
    <property type="protein sequence ID" value="SIS22441.1"/>
    <property type="molecule type" value="Genomic_DNA"/>
</dbReference>
<reference evidence="3 4" key="1">
    <citation type="submission" date="2017-01" db="EMBL/GenBank/DDBJ databases">
        <authorList>
            <person name="Mah S.A."/>
            <person name="Swanson W.J."/>
            <person name="Moy G.W."/>
            <person name="Vacquier V.D."/>
        </authorList>
    </citation>
    <scope>NUCLEOTIDE SEQUENCE [LARGE SCALE GENOMIC DNA]</scope>
    <source>
        <strain evidence="3 4">CPCC 203464</strain>
    </source>
</reference>
<evidence type="ECO:0000313" key="4">
    <source>
        <dbReference type="Proteomes" id="UP000186218"/>
    </source>
</evidence>
<dbReference type="InterPro" id="IPR005531">
    <property type="entry name" value="Asp23"/>
</dbReference>
<proteinExistence type="inferred from homology"/>
<keyword evidence="4" id="KW-1185">Reference proteome</keyword>
<gene>
    <name evidence="3" type="ORF">SAMN05445060_3950</name>
</gene>
<dbReference type="AlphaFoldDB" id="A0A1N7HCG1"/>
<dbReference type="STRING" id="1344003.SAMN05445060_3950"/>
<evidence type="ECO:0000313" key="3">
    <source>
        <dbReference type="EMBL" id="SIS22441.1"/>
    </source>
</evidence>